<keyword evidence="2" id="KW-1185">Reference proteome</keyword>
<name>A0ACC2VS50_9TREE</name>
<sequence>MAQPTLEMAPDGRPAFPSHWEVLDIALDELNLAHTLPVGQTFLWHRQPIRKDADSSVLAALPDARPDVDAYKTPATVRETVRAVTQTETVVDERMHDAKVKIEEIKEEVLIRVKTEDHDPIRVLHERQESVKEEQEMQDLDAEPLEEWSRAIRNPPRVIFLRQTPTKIYYTSIVPPSTQPPHPELPTDSCTIGNPETDRAFLVDLFNIELTARFGSLGEIYTRWAEQDPLLFGRAMKTRAVPQGVRVLRQDPWECLIEFITSSANNVPRITSLMHRLCYHFSPLLLTLPAPGYSTQPETEGDIVPYISYHLFPRPIDLLHRSVPAEKEEGADVDEKSLIDRLQQTLRELGFGYRAGFISSALQTLVAAHGTPEERSLLGLPRSMHDGEMGDGGVEAFLMSLRQGRVSVGDVGGSENESTQRWRAELLRLKGVGRKVADCIGLMSLDQANIVPIDTHLQQIAARHPRFPAKLRSKATSTEGAYNAVQTFLCDLWGGGPEETSSEQGARPRMELAGWCQSVMFAADLKGSTAVVNIKVEVLKQEGTLVKLEYAGESQTSSDPDMKPLDKKRRRRPAARQLETPDTVSVISDLLPDNKWLSTAQSATAAGAQVKKTDAQILAGKRKRASAGDNASAKVVVKRVKGPLKSKAKPAQASSVMATNSAVPASPAADSGTLGDIRRTSRRTERYASRCDKLEVETPADP</sequence>
<accession>A0ACC2VS50</accession>
<reference evidence="1" key="1">
    <citation type="submission" date="2023-04" db="EMBL/GenBank/DDBJ databases">
        <title>Draft Genome sequencing of Naganishia species isolated from polar environments using Oxford Nanopore Technology.</title>
        <authorList>
            <person name="Leo P."/>
            <person name="Venkateswaran K."/>
        </authorList>
    </citation>
    <scope>NUCLEOTIDE SEQUENCE</scope>
    <source>
        <strain evidence="1">MNA-CCFEE 5423</strain>
    </source>
</reference>
<organism evidence="1 2">
    <name type="scientific">Naganishia friedmannii</name>
    <dbReference type="NCBI Taxonomy" id="89922"/>
    <lineage>
        <taxon>Eukaryota</taxon>
        <taxon>Fungi</taxon>
        <taxon>Dikarya</taxon>
        <taxon>Basidiomycota</taxon>
        <taxon>Agaricomycotina</taxon>
        <taxon>Tremellomycetes</taxon>
        <taxon>Filobasidiales</taxon>
        <taxon>Filobasidiaceae</taxon>
        <taxon>Naganishia</taxon>
    </lineage>
</organism>
<evidence type="ECO:0000313" key="1">
    <source>
        <dbReference type="EMBL" id="KAJ9101727.1"/>
    </source>
</evidence>
<comment type="caution">
    <text evidence="1">The sequence shown here is derived from an EMBL/GenBank/DDBJ whole genome shotgun (WGS) entry which is preliminary data.</text>
</comment>
<proteinExistence type="predicted"/>
<dbReference type="Proteomes" id="UP001227268">
    <property type="component" value="Unassembled WGS sequence"/>
</dbReference>
<dbReference type="EMBL" id="JASBWT010000009">
    <property type="protein sequence ID" value="KAJ9101727.1"/>
    <property type="molecule type" value="Genomic_DNA"/>
</dbReference>
<evidence type="ECO:0000313" key="2">
    <source>
        <dbReference type="Proteomes" id="UP001227268"/>
    </source>
</evidence>
<protein>
    <submittedName>
        <fullName evidence="1">Uncharacterized protein</fullName>
    </submittedName>
</protein>
<gene>
    <name evidence="1" type="ORF">QFC21_003066</name>
</gene>